<dbReference type="EMBL" id="JACIJR010000002">
    <property type="protein sequence ID" value="MBB5728272.1"/>
    <property type="molecule type" value="Genomic_DNA"/>
</dbReference>
<name>A0A7W9BQG5_9SPHN</name>
<sequence>MADITLRSEDLPDQITFQRKVAATGFASAGQERWVPVDTVWAGVQDQLPSRSERADDGLVLATGRARVRVRWRDDITADMRILHGDRVMQIIAGPAMLGRRGGLEMMAEDYSTAGGTA</sequence>
<evidence type="ECO:0000313" key="2">
    <source>
        <dbReference type="Proteomes" id="UP000546701"/>
    </source>
</evidence>
<organism evidence="1 2">
    <name type="scientific">Sphingomonas prati</name>
    <dbReference type="NCBI Taxonomy" id="1843237"/>
    <lineage>
        <taxon>Bacteria</taxon>
        <taxon>Pseudomonadati</taxon>
        <taxon>Pseudomonadota</taxon>
        <taxon>Alphaproteobacteria</taxon>
        <taxon>Sphingomonadales</taxon>
        <taxon>Sphingomonadaceae</taxon>
        <taxon>Sphingomonas</taxon>
    </lineage>
</organism>
<evidence type="ECO:0000313" key="1">
    <source>
        <dbReference type="EMBL" id="MBB5728272.1"/>
    </source>
</evidence>
<dbReference type="AlphaFoldDB" id="A0A7W9BQG5"/>
<dbReference type="InterPro" id="IPR038666">
    <property type="entry name" value="SSP1_head-tail_sf"/>
</dbReference>
<dbReference type="InterPro" id="IPR008767">
    <property type="entry name" value="Phage_SPP1_head-tail_adaptor"/>
</dbReference>
<dbReference type="Pfam" id="PF05521">
    <property type="entry name" value="Phage_HCP"/>
    <property type="match status" value="1"/>
</dbReference>
<dbReference type="OrthoDB" id="7506397at2"/>
<dbReference type="Proteomes" id="UP000546701">
    <property type="component" value="Unassembled WGS sequence"/>
</dbReference>
<proteinExistence type="predicted"/>
<comment type="caution">
    <text evidence="1">The sequence shown here is derived from an EMBL/GenBank/DDBJ whole genome shotgun (WGS) entry which is preliminary data.</text>
</comment>
<accession>A0A7W9BQG5</accession>
<keyword evidence="2" id="KW-1185">Reference proteome</keyword>
<dbReference type="RefSeq" id="WP_157177309.1">
    <property type="nucleotide sequence ID" value="NZ_BMJP01000001.1"/>
</dbReference>
<dbReference type="Gene3D" id="2.40.10.270">
    <property type="entry name" value="Bacteriophage SPP1 head-tail adaptor protein"/>
    <property type="match status" value="1"/>
</dbReference>
<reference evidence="1 2" key="1">
    <citation type="submission" date="2020-08" db="EMBL/GenBank/DDBJ databases">
        <title>Genomic Encyclopedia of Type Strains, Phase IV (KMG-IV): sequencing the most valuable type-strain genomes for metagenomic binning, comparative biology and taxonomic classification.</title>
        <authorList>
            <person name="Goeker M."/>
        </authorList>
    </citation>
    <scope>NUCLEOTIDE SEQUENCE [LARGE SCALE GENOMIC DNA]</scope>
    <source>
        <strain evidence="1 2">DSM 103336</strain>
    </source>
</reference>
<gene>
    <name evidence="1" type="ORF">FHS99_000742</name>
</gene>
<protein>
    <submittedName>
        <fullName evidence="1">Head-tail adaptor</fullName>
    </submittedName>
</protein>